<name>A0A9D4FZ25_DREPO</name>
<accession>A0A9D4FZ25</accession>
<dbReference type="EMBL" id="JAIWYP010000006">
    <property type="protein sequence ID" value="KAH3807593.1"/>
    <property type="molecule type" value="Genomic_DNA"/>
</dbReference>
<reference evidence="1" key="2">
    <citation type="submission" date="2020-11" db="EMBL/GenBank/DDBJ databases">
        <authorList>
            <person name="McCartney M.A."/>
            <person name="Auch B."/>
            <person name="Kono T."/>
            <person name="Mallez S."/>
            <person name="Becker A."/>
            <person name="Gohl D.M."/>
            <person name="Silverstein K.A.T."/>
            <person name="Koren S."/>
            <person name="Bechman K.B."/>
            <person name="Herman A."/>
            <person name="Abrahante J.E."/>
            <person name="Garbe J."/>
        </authorList>
    </citation>
    <scope>NUCLEOTIDE SEQUENCE</scope>
    <source>
        <strain evidence="1">Duluth1</strain>
        <tissue evidence="1">Whole animal</tissue>
    </source>
</reference>
<dbReference type="Proteomes" id="UP000828390">
    <property type="component" value="Unassembled WGS sequence"/>
</dbReference>
<sequence length="133" mass="15245">MLLYGQYDSLGCYIFAVLWSRRYAWLLHMSFPMVKAAHLIATNVLCYSLLHMCSAMVQSTHLIATHVLCYGPDDTHGCYICAVLRYRRHTWLLHMCCAKAVATHLVASHVLCYGPDDTLDCYTCALLWSRRHT</sequence>
<comment type="caution">
    <text evidence="1">The sequence shown here is derived from an EMBL/GenBank/DDBJ whole genome shotgun (WGS) entry which is preliminary data.</text>
</comment>
<reference evidence="1" key="1">
    <citation type="journal article" date="2019" name="bioRxiv">
        <title>The Genome of the Zebra Mussel, Dreissena polymorpha: A Resource for Invasive Species Research.</title>
        <authorList>
            <person name="McCartney M.A."/>
            <person name="Auch B."/>
            <person name="Kono T."/>
            <person name="Mallez S."/>
            <person name="Zhang Y."/>
            <person name="Obille A."/>
            <person name="Becker A."/>
            <person name="Abrahante J.E."/>
            <person name="Garbe J."/>
            <person name="Badalamenti J.P."/>
            <person name="Herman A."/>
            <person name="Mangelson H."/>
            <person name="Liachko I."/>
            <person name="Sullivan S."/>
            <person name="Sone E.D."/>
            <person name="Koren S."/>
            <person name="Silverstein K.A.T."/>
            <person name="Beckman K.B."/>
            <person name="Gohl D.M."/>
        </authorList>
    </citation>
    <scope>NUCLEOTIDE SEQUENCE</scope>
    <source>
        <strain evidence="1">Duluth1</strain>
        <tissue evidence="1">Whole animal</tissue>
    </source>
</reference>
<evidence type="ECO:0000313" key="1">
    <source>
        <dbReference type="EMBL" id="KAH3807593.1"/>
    </source>
</evidence>
<dbReference type="AlphaFoldDB" id="A0A9D4FZ25"/>
<gene>
    <name evidence="1" type="ORF">DPMN_135939</name>
</gene>
<proteinExistence type="predicted"/>
<organism evidence="1 2">
    <name type="scientific">Dreissena polymorpha</name>
    <name type="common">Zebra mussel</name>
    <name type="synonym">Mytilus polymorpha</name>
    <dbReference type="NCBI Taxonomy" id="45954"/>
    <lineage>
        <taxon>Eukaryota</taxon>
        <taxon>Metazoa</taxon>
        <taxon>Spiralia</taxon>
        <taxon>Lophotrochozoa</taxon>
        <taxon>Mollusca</taxon>
        <taxon>Bivalvia</taxon>
        <taxon>Autobranchia</taxon>
        <taxon>Heteroconchia</taxon>
        <taxon>Euheterodonta</taxon>
        <taxon>Imparidentia</taxon>
        <taxon>Neoheterodontei</taxon>
        <taxon>Myida</taxon>
        <taxon>Dreissenoidea</taxon>
        <taxon>Dreissenidae</taxon>
        <taxon>Dreissena</taxon>
    </lineage>
</organism>
<evidence type="ECO:0000313" key="2">
    <source>
        <dbReference type="Proteomes" id="UP000828390"/>
    </source>
</evidence>
<keyword evidence="2" id="KW-1185">Reference proteome</keyword>
<protein>
    <submittedName>
        <fullName evidence="1">Uncharacterized protein</fullName>
    </submittedName>
</protein>